<feature type="region of interest" description="Disordered" evidence="1">
    <location>
        <begin position="1"/>
        <end position="191"/>
    </location>
</feature>
<accession>A0ABD3FQJ5</accession>
<evidence type="ECO:0000313" key="3">
    <source>
        <dbReference type="Proteomes" id="UP001632037"/>
    </source>
</evidence>
<name>A0ABD3FQJ5_9STRA</name>
<sequence>MATQGNTRGGRRGRGRSVATRQSKRLQGVPPDEQPDLDAVQKAARERRKAACEKEAAESASVAESATEDQRAAEPETQETPAVSDAQGSQGGSSDVEVSEVAVTTTREGGDEAYEGGADVVESLETIDLRSESPTSDKSVVEVKPEPRIADERALQIVKSEDASSSEDVPMKSGDSLKTPSDDSGRADSLDGERALRYVRREFRRWKDKDPGRVIPPNVVYSWTTPKPAANVSESGGRHRILHQVTLLVRVRRRDLDF</sequence>
<dbReference type="AlphaFoldDB" id="A0ABD3FQJ5"/>
<evidence type="ECO:0000256" key="1">
    <source>
        <dbReference type="SAM" id="MobiDB-lite"/>
    </source>
</evidence>
<reference evidence="2 3" key="1">
    <citation type="submission" date="2024-09" db="EMBL/GenBank/DDBJ databases">
        <title>Genome sequencing and assembly of Phytophthora oleae, isolate VK10A, causative agent of rot of olive drupes.</title>
        <authorList>
            <person name="Conti Taguali S."/>
            <person name="Riolo M."/>
            <person name="La Spada F."/>
            <person name="Cacciola S.O."/>
            <person name="Dionisio G."/>
        </authorList>
    </citation>
    <scope>NUCLEOTIDE SEQUENCE [LARGE SCALE GENOMIC DNA]</scope>
    <source>
        <strain evidence="2 3">VK10A</strain>
    </source>
</reference>
<feature type="compositionally biased region" description="Basic and acidic residues" evidence="1">
    <location>
        <begin position="180"/>
        <end position="191"/>
    </location>
</feature>
<proteinExistence type="predicted"/>
<protein>
    <submittedName>
        <fullName evidence="2">Uncharacterized protein</fullName>
    </submittedName>
</protein>
<dbReference type="EMBL" id="JBIMZQ010000011">
    <property type="protein sequence ID" value="KAL3668596.1"/>
    <property type="molecule type" value="Genomic_DNA"/>
</dbReference>
<feature type="compositionally biased region" description="Low complexity" evidence="1">
    <location>
        <begin position="82"/>
        <end position="96"/>
    </location>
</feature>
<organism evidence="2 3">
    <name type="scientific">Phytophthora oleae</name>
    <dbReference type="NCBI Taxonomy" id="2107226"/>
    <lineage>
        <taxon>Eukaryota</taxon>
        <taxon>Sar</taxon>
        <taxon>Stramenopiles</taxon>
        <taxon>Oomycota</taxon>
        <taxon>Peronosporomycetes</taxon>
        <taxon>Peronosporales</taxon>
        <taxon>Peronosporaceae</taxon>
        <taxon>Phytophthora</taxon>
    </lineage>
</organism>
<keyword evidence="3" id="KW-1185">Reference proteome</keyword>
<dbReference type="Proteomes" id="UP001632037">
    <property type="component" value="Unassembled WGS sequence"/>
</dbReference>
<comment type="caution">
    <text evidence="2">The sequence shown here is derived from an EMBL/GenBank/DDBJ whole genome shotgun (WGS) entry which is preliminary data.</text>
</comment>
<gene>
    <name evidence="2" type="ORF">V7S43_006678</name>
</gene>
<feature type="compositionally biased region" description="Basic and acidic residues" evidence="1">
    <location>
        <begin position="139"/>
        <end position="162"/>
    </location>
</feature>
<evidence type="ECO:0000313" key="2">
    <source>
        <dbReference type="EMBL" id="KAL3668596.1"/>
    </source>
</evidence>